<reference evidence="2 3" key="1">
    <citation type="submission" date="2018-09" db="EMBL/GenBank/DDBJ databases">
        <title>Genome sequencing of Nocardioides immobilis CCTCC AB 2017083 for comparison to Nocardioides silvaticus.</title>
        <authorList>
            <person name="Li C."/>
            <person name="Wang G."/>
        </authorList>
    </citation>
    <scope>NUCLEOTIDE SEQUENCE [LARGE SCALE GENOMIC DNA]</scope>
    <source>
        <strain evidence="2 3">CCTCC AB 2017083</strain>
    </source>
</reference>
<organism evidence="2 3">
    <name type="scientific">Nocardioides immobilis</name>
    <dbReference type="NCBI Taxonomy" id="2049295"/>
    <lineage>
        <taxon>Bacteria</taxon>
        <taxon>Bacillati</taxon>
        <taxon>Actinomycetota</taxon>
        <taxon>Actinomycetes</taxon>
        <taxon>Propionibacteriales</taxon>
        <taxon>Nocardioidaceae</taxon>
        <taxon>Nocardioides</taxon>
    </lineage>
</organism>
<evidence type="ECO:0000313" key="3">
    <source>
        <dbReference type="Proteomes" id="UP000283644"/>
    </source>
</evidence>
<dbReference type="Pfam" id="PF00378">
    <property type="entry name" value="ECH_1"/>
    <property type="match status" value="1"/>
</dbReference>
<accession>A0A417XX09</accession>
<dbReference type="InterPro" id="IPR001753">
    <property type="entry name" value="Enoyl-CoA_hydra/iso"/>
</dbReference>
<proteinExistence type="predicted"/>
<dbReference type="PANTHER" id="PTHR11941">
    <property type="entry name" value="ENOYL-COA HYDRATASE-RELATED"/>
    <property type="match status" value="1"/>
</dbReference>
<dbReference type="InterPro" id="IPR029045">
    <property type="entry name" value="ClpP/crotonase-like_dom_sf"/>
</dbReference>
<name>A0A417XX09_9ACTN</name>
<dbReference type="CDD" id="cd06558">
    <property type="entry name" value="crotonase-like"/>
    <property type="match status" value="1"/>
</dbReference>
<gene>
    <name evidence="2" type="ORF">D0Z08_21870</name>
</gene>
<dbReference type="SUPFAM" id="SSF52096">
    <property type="entry name" value="ClpP/crotonase"/>
    <property type="match status" value="1"/>
</dbReference>
<dbReference type="GO" id="GO:0016853">
    <property type="term" value="F:isomerase activity"/>
    <property type="evidence" value="ECO:0007669"/>
    <property type="project" value="UniProtKB-KW"/>
</dbReference>
<dbReference type="AlphaFoldDB" id="A0A417XX09"/>
<dbReference type="EMBL" id="QXGH01000028">
    <property type="protein sequence ID" value="RHW24855.1"/>
    <property type="molecule type" value="Genomic_DNA"/>
</dbReference>
<feature type="region of interest" description="Disordered" evidence="1">
    <location>
        <begin position="1"/>
        <end position="41"/>
    </location>
</feature>
<keyword evidence="2" id="KW-0413">Isomerase</keyword>
<sequence length="294" mass="30950">MPSAALATDSRRRVSSRSRPTSGTSPRDPTTAASSHPSPGGVRLLQRLLGSRSVTALLRERRDDGVEILRINRPDKRNALDTATLLLINDALTELAADADLRVVVVSTSSTNALCAGADVGEDLDAAGGVARMEAFAELYRLIEQLPVPSIAVCVGNCVGAGAEIVAGCDLRVGGDNLKLAWAGARLGVPVGPARLTQLIGLSRAKDLIYTGRPIGMEEAASYGLFQRTAAAADAEAAALDLATDLVRQSAGGVRVLKQMFRELEDSARRVSYENERLIDFQRHGSGLPQGTAP</sequence>
<evidence type="ECO:0000256" key="1">
    <source>
        <dbReference type="SAM" id="MobiDB-lite"/>
    </source>
</evidence>
<dbReference type="OrthoDB" id="2988772at2"/>
<dbReference type="Proteomes" id="UP000283644">
    <property type="component" value="Unassembled WGS sequence"/>
</dbReference>
<feature type="compositionally biased region" description="Low complexity" evidence="1">
    <location>
        <begin position="17"/>
        <end position="31"/>
    </location>
</feature>
<dbReference type="Gene3D" id="3.90.226.10">
    <property type="entry name" value="2-enoyl-CoA Hydratase, Chain A, domain 1"/>
    <property type="match status" value="1"/>
</dbReference>
<protein>
    <submittedName>
        <fullName evidence="2">Enoyl-CoA hydratase/isomerase family protein</fullName>
    </submittedName>
</protein>
<keyword evidence="3" id="KW-1185">Reference proteome</keyword>
<evidence type="ECO:0000313" key="2">
    <source>
        <dbReference type="EMBL" id="RHW24855.1"/>
    </source>
</evidence>
<comment type="caution">
    <text evidence="2">The sequence shown here is derived from an EMBL/GenBank/DDBJ whole genome shotgun (WGS) entry which is preliminary data.</text>
</comment>
<dbReference type="PANTHER" id="PTHR11941:SF54">
    <property type="entry name" value="ENOYL-COA HYDRATASE, MITOCHONDRIAL"/>
    <property type="match status" value="1"/>
</dbReference>
<dbReference type="GO" id="GO:0006635">
    <property type="term" value="P:fatty acid beta-oxidation"/>
    <property type="evidence" value="ECO:0007669"/>
    <property type="project" value="TreeGrafter"/>
</dbReference>